<sequence length="56" mass="6382">MKAFLSEQTVAGEPHKKYQITQLITFLVARGRSQFVAIAICRRTPTEDVHLLLQLL</sequence>
<organism evidence="1 2">
    <name type="scientific">Scytonema millei VB511283</name>
    <dbReference type="NCBI Taxonomy" id="1245923"/>
    <lineage>
        <taxon>Bacteria</taxon>
        <taxon>Bacillati</taxon>
        <taxon>Cyanobacteriota</taxon>
        <taxon>Cyanophyceae</taxon>
        <taxon>Nostocales</taxon>
        <taxon>Scytonemataceae</taxon>
        <taxon>Scytonema</taxon>
    </lineage>
</organism>
<accession>A0A9X5EAH3</accession>
<proteinExistence type="predicted"/>
<dbReference type="AlphaFoldDB" id="A0A9X5EAH3"/>
<evidence type="ECO:0000313" key="1">
    <source>
        <dbReference type="EMBL" id="NHC38139.1"/>
    </source>
</evidence>
<keyword evidence="2" id="KW-1185">Reference proteome</keyword>
<protein>
    <submittedName>
        <fullName evidence="1">Uncharacterized protein</fullName>
    </submittedName>
</protein>
<dbReference type="RefSeq" id="WP_165587791.1">
    <property type="nucleotide sequence ID" value="NZ_JTJC03000017.1"/>
</dbReference>
<evidence type="ECO:0000313" key="2">
    <source>
        <dbReference type="Proteomes" id="UP000031532"/>
    </source>
</evidence>
<comment type="caution">
    <text evidence="1">The sequence shown here is derived from an EMBL/GenBank/DDBJ whole genome shotgun (WGS) entry which is preliminary data.</text>
</comment>
<reference evidence="1 2" key="1">
    <citation type="journal article" date="2015" name="Genome Announc.">
        <title>Draft Genome Sequence of the Terrestrial Cyanobacterium Scytonema millei VB511283, Isolated from Eastern India.</title>
        <authorList>
            <person name="Sen D."/>
            <person name="Chandrababunaidu M.M."/>
            <person name="Singh D."/>
            <person name="Sanghi N."/>
            <person name="Ghorai A."/>
            <person name="Mishra G.P."/>
            <person name="Madduluri M."/>
            <person name="Adhikary S.P."/>
            <person name="Tripathy S."/>
        </authorList>
    </citation>
    <scope>NUCLEOTIDE SEQUENCE [LARGE SCALE GENOMIC DNA]</scope>
    <source>
        <strain evidence="1 2">VB511283</strain>
    </source>
</reference>
<dbReference type="Proteomes" id="UP000031532">
    <property type="component" value="Unassembled WGS sequence"/>
</dbReference>
<gene>
    <name evidence="1" type="ORF">QH73_0026560</name>
</gene>
<name>A0A9X5EAH3_9CYAN</name>
<dbReference type="EMBL" id="JTJC03000017">
    <property type="protein sequence ID" value="NHC38139.1"/>
    <property type="molecule type" value="Genomic_DNA"/>
</dbReference>